<evidence type="ECO:0000256" key="5">
    <source>
        <dbReference type="ARBA" id="ARBA00023002"/>
    </source>
</evidence>
<evidence type="ECO:0000256" key="2">
    <source>
        <dbReference type="ARBA" id="ARBA00022516"/>
    </source>
</evidence>
<dbReference type="PANTHER" id="PTHR43616:SF5">
    <property type="entry name" value="GLYCEROL DEHYDROGENASE 1"/>
    <property type="match status" value="1"/>
</dbReference>
<dbReference type="Proteomes" id="UP000256485">
    <property type="component" value="Unassembled WGS sequence"/>
</dbReference>
<dbReference type="Gene3D" id="1.20.1090.10">
    <property type="entry name" value="Dehydroquinate synthase-like - alpha domain"/>
    <property type="match status" value="1"/>
</dbReference>
<evidence type="ECO:0000256" key="1">
    <source>
        <dbReference type="ARBA" id="ARBA00022490"/>
    </source>
</evidence>
<evidence type="ECO:0000256" key="6">
    <source>
        <dbReference type="ARBA" id="ARBA00023027"/>
    </source>
</evidence>
<dbReference type="RefSeq" id="WP_115850955.1">
    <property type="nucleotide sequence ID" value="NZ_QTUC01000001.1"/>
</dbReference>
<dbReference type="CDD" id="cd08174">
    <property type="entry name" value="G1PDH-like"/>
    <property type="match status" value="1"/>
</dbReference>
<name>A0A3D9VEF9_THECX</name>
<keyword evidence="5" id="KW-0560">Oxidoreductase</keyword>
<keyword evidence="3 10" id="KW-0479">Metal-binding</keyword>
<feature type="binding site" evidence="10">
    <location>
        <position position="265"/>
    </location>
    <ligand>
        <name>glycerol</name>
        <dbReference type="ChEBI" id="CHEBI:17754"/>
    </ligand>
</feature>
<dbReference type="PANTHER" id="PTHR43616">
    <property type="entry name" value="GLYCEROL DEHYDROGENASE"/>
    <property type="match status" value="1"/>
</dbReference>
<dbReference type="GO" id="GO:0016614">
    <property type="term" value="F:oxidoreductase activity, acting on CH-OH group of donors"/>
    <property type="evidence" value="ECO:0007669"/>
    <property type="project" value="InterPro"/>
</dbReference>
<protein>
    <submittedName>
        <fullName evidence="13">Glycerol-1-phosphate dehydrogenase [NAD(P)+]</fullName>
    </submittedName>
</protein>
<keyword evidence="1" id="KW-0963">Cytoplasm</keyword>
<gene>
    <name evidence="13" type="ORF">DFJ64_2949</name>
</gene>
<comment type="cofactor">
    <cofactor evidence="10">
        <name>Zn(2+)</name>
        <dbReference type="ChEBI" id="CHEBI:29105"/>
    </cofactor>
    <text evidence="10">Binds 1 zinc ion per subunit.</text>
</comment>
<feature type="binding site" evidence="12">
    <location>
        <position position="127"/>
    </location>
    <ligand>
        <name>NAD(+)</name>
        <dbReference type="ChEBI" id="CHEBI:57540"/>
    </ligand>
</feature>
<keyword evidence="4" id="KW-0521">NADP</keyword>
<keyword evidence="10" id="KW-0862">Zinc</keyword>
<dbReference type="InterPro" id="IPR032837">
    <property type="entry name" value="G1PDH"/>
</dbReference>
<comment type="caution">
    <text evidence="13">The sequence shown here is derived from an EMBL/GenBank/DDBJ whole genome shotgun (WGS) entry which is preliminary data.</text>
</comment>
<keyword evidence="7" id="KW-0443">Lipid metabolism</keyword>
<keyword evidence="9" id="KW-1208">Phospholipid metabolism</keyword>
<feature type="binding site" evidence="10">
    <location>
        <position position="170"/>
    </location>
    <ligand>
        <name>glycerol</name>
        <dbReference type="ChEBI" id="CHEBI:17754"/>
    </ligand>
</feature>
<keyword evidence="2" id="KW-0444">Lipid biosynthesis</keyword>
<evidence type="ECO:0000256" key="3">
    <source>
        <dbReference type="ARBA" id="ARBA00022723"/>
    </source>
</evidence>
<dbReference type="Pfam" id="PF13685">
    <property type="entry name" value="Fe-ADH_2"/>
    <property type="match status" value="1"/>
</dbReference>
<sequence>MPLLARMITTPVVVDIRENALAGLRDLLADQRISTGGRVALAVGPRSGARIAADLAPSLRDADVYIVESGTVDAALTLAAQARGTSYDAIVGIGGGRVLDVTKFAAARLGLPMVAVATNLAHDGIGSPVSILDNDAGRGSYGVPAPIAVVVDLTVIRRAPARSIRAGIGEVVSNLSAIADWELARDLRGEAYDGLAVTLARTAAEAVLHHPGSVDDDGFLRVLAEGLVLSGIAMVVAGTSRPCSGACHEISHALDLLYAGRAGYHGEQVGVGAAFASTLWDDPESRERGRRIAECLARHGLPVAPEHLGFTLEEFAAAVVRAPETRPGRFTILEHRDLDKDAVMEAVRSYARNIGAG</sequence>
<evidence type="ECO:0000256" key="10">
    <source>
        <dbReference type="PIRSR" id="PIRSR000112-1"/>
    </source>
</evidence>
<dbReference type="EMBL" id="QTUC01000001">
    <property type="protein sequence ID" value="REF37505.1"/>
    <property type="molecule type" value="Genomic_DNA"/>
</dbReference>
<dbReference type="OrthoDB" id="5198708at2"/>
<dbReference type="GO" id="GO:0008654">
    <property type="term" value="P:phospholipid biosynthetic process"/>
    <property type="evidence" value="ECO:0007669"/>
    <property type="project" value="UniProtKB-KW"/>
</dbReference>
<accession>A0A3D9VEF9</accession>
<evidence type="ECO:0000256" key="4">
    <source>
        <dbReference type="ARBA" id="ARBA00022857"/>
    </source>
</evidence>
<reference evidence="13 14" key="1">
    <citation type="submission" date="2018-08" db="EMBL/GenBank/DDBJ databases">
        <title>Sequencing the genomes of 1000 actinobacteria strains.</title>
        <authorList>
            <person name="Klenk H.-P."/>
        </authorList>
    </citation>
    <scope>NUCLEOTIDE SEQUENCE [LARGE SCALE GENOMIC DNA]</scope>
    <source>
        <strain evidence="13 14">DSM 22891</strain>
    </source>
</reference>
<keyword evidence="8" id="KW-0594">Phospholipid biosynthesis</keyword>
<feature type="binding site" evidence="12">
    <location>
        <begin position="96"/>
        <end position="100"/>
    </location>
    <ligand>
        <name>NAD(+)</name>
        <dbReference type="ChEBI" id="CHEBI:57540"/>
    </ligand>
</feature>
<evidence type="ECO:0000313" key="14">
    <source>
        <dbReference type="Proteomes" id="UP000256485"/>
    </source>
</evidence>
<evidence type="ECO:0000256" key="7">
    <source>
        <dbReference type="ARBA" id="ARBA00023098"/>
    </source>
</evidence>
<evidence type="ECO:0000256" key="12">
    <source>
        <dbReference type="PIRSR" id="PIRSR000112-3"/>
    </source>
</evidence>
<evidence type="ECO:0000256" key="8">
    <source>
        <dbReference type="ARBA" id="ARBA00023209"/>
    </source>
</evidence>
<dbReference type="GO" id="GO:0046872">
    <property type="term" value="F:metal ion binding"/>
    <property type="evidence" value="ECO:0007669"/>
    <property type="project" value="UniProtKB-KW"/>
</dbReference>
<organism evidence="13 14">
    <name type="scientific">Thermasporomyces composti</name>
    <dbReference type="NCBI Taxonomy" id="696763"/>
    <lineage>
        <taxon>Bacteria</taxon>
        <taxon>Bacillati</taxon>
        <taxon>Actinomycetota</taxon>
        <taxon>Actinomycetes</taxon>
        <taxon>Propionibacteriales</taxon>
        <taxon>Nocardioidaceae</taxon>
        <taxon>Thermasporomyces</taxon>
    </lineage>
</organism>
<evidence type="ECO:0000256" key="9">
    <source>
        <dbReference type="ARBA" id="ARBA00023264"/>
    </source>
</evidence>
<keyword evidence="6 12" id="KW-0520">NAD</keyword>
<feature type="binding site" evidence="10">
    <location>
        <position position="248"/>
    </location>
    <ligand>
        <name>glycerol</name>
        <dbReference type="ChEBI" id="CHEBI:17754"/>
    </ligand>
</feature>
<feature type="binding site" evidence="11">
    <location>
        <position position="123"/>
    </location>
    <ligand>
        <name>glycerol</name>
        <dbReference type="ChEBI" id="CHEBI:17754"/>
    </ligand>
</feature>
<dbReference type="Gene3D" id="3.40.50.1970">
    <property type="match status" value="1"/>
</dbReference>
<keyword evidence="14" id="KW-1185">Reference proteome</keyword>
<dbReference type="SUPFAM" id="SSF56796">
    <property type="entry name" value="Dehydroquinate synthase-like"/>
    <property type="match status" value="1"/>
</dbReference>
<proteinExistence type="predicted"/>
<dbReference type="InterPro" id="IPR016205">
    <property type="entry name" value="Glycerol_DH"/>
</dbReference>
<dbReference type="AlphaFoldDB" id="A0A3D9VEF9"/>
<evidence type="ECO:0000256" key="11">
    <source>
        <dbReference type="PIRSR" id="PIRSR000112-2"/>
    </source>
</evidence>
<evidence type="ECO:0000313" key="13">
    <source>
        <dbReference type="EMBL" id="REF37505.1"/>
    </source>
</evidence>
<dbReference type="PIRSF" id="PIRSF000112">
    <property type="entry name" value="Glycerol_dehydrogenase"/>
    <property type="match status" value="1"/>
</dbReference>